<dbReference type="PROSITE" id="PS00211">
    <property type="entry name" value="ABC_TRANSPORTER_1"/>
    <property type="match status" value="1"/>
</dbReference>
<evidence type="ECO:0000256" key="5">
    <source>
        <dbReference type="ARBA" id="ARBA00022840"/>
    </source>
</evidence>
<dbReference type="PROSITE" id="PS50893">
    <property type="entry name" value="ABC_TRANSPORTER_2"/>
    <property type="match status" value="1"/>
</dbReference>
<evidence type="ECO:0000256" key="3">
    <source>
        <dbReference type="ARBA" id="ARBA00022458"/>
    </source>
</evidence>
<dbReference type="InterPro" id="IPR017871">
    <property type="entry name" value="ABC_transporter-like_CS"/>
</dbReference>
<proteinExistence type="inferred from homology"/>
<dbReference type="GO" id="GO:0016887">
    <property type="term" value="F:ATP hydrolysis activity"/>
    <property type="evidence" value="ECO:0007669"/>
    <property type="project" value="InterPro"/>
</dbReference>
<dbReference type="PANTHER" id="PTHR42711:SF5">
    <property type="entry name" value="ABC TRANSPORTER ATP-BINDING PROTEIN NATA"/>
    <property type="match status" value="1"/>
</dbReference>
<dbReference type="SMART" id="SM00382">
    <property type="entry name" value="AAA"/>
    <property type="match status" value="1"/>
</dbReference>
<dbReference type="GO" id="GO:0005524">
    <property type="term" value="F:ATP binding"/>
    <property type="evidence" value="ECO:0007669"/>
    <property type="project" value="UniProtKB-KW"/>
</dbReference>
<reference evidence="7 8" key="1">
    <citation type="submission" date="2017-08" db="EMBL/GenBank/DDBJ databases">
        <title>The whole genome shortgun sequences of strain Leeuwenhoekiella nanhaiensis G18 from the South China Sea.</title>
        <authorList>
            <person name="Liu Q."/>
        </authorList>
    </citation>
    <scope>NUCLEOTIDE SEQUENCE [LARGE SCALE GENOMIC DNA]</scope>
    <source>
        <strain evidence="7 8">G18</strain>
    </source>
</reference>
<dbReference type="InterPro" id="IPR003439">
    <property type="entry name" value="ABC_transporter-like_ATP-bd"/>
</dbReference>
<evidence type="ECO:0000256" key="2">
    <source>
        <dbReference type="ARBA" id="ARBA00022448"/>
    </source>
</evidence>
<dbReference type="InterPro" id="IPR003593">
    <property type="entry name" value="AAA+_ATPase"/>
</dbReference>
<comment type="similarity">
    <text evidence="1">Belongs to the ABC transporter superfamily.</text>
</comment>
<evidence type="ECO:0000259" key="6">
    <source>
        <dbReference type="PROSITE" id="PS50893"/>
    </source>
</evidence>
<dbReference type="OrthoDB" id="9801987at2"/>
<feature type="domain" description="ABC transporter" evidence="6">
    <location>
        <begin position="5"/>
        <end position="232"/>
    </location>
</feature>
<keyword evidence="4" id="KW-0547">Nucleotide-binding</keyword>
<dbReference type="Gene3D" id="3.40.50.300">
    <property type="entry name" value="P-loop containing nucleotide triphosphate hydrolases"/>
    <property type="match status" value="1"/>
</dbReference>
<keyword evidence="2" id="KW-0813">Transport</keyword>
<dbReference type="InterPro" id="IPR027417">
    <property type="entry name" value="P-loop_NTPase"/>
</dbReference>
<accession>A0A2G1VPS7</accession>
<dbReference type="Pfam" id="PF00005">
    <property type="entry name" value="ABC_tran"/>
    <property type="match status" value="1"/>
</dbReference>
<keyword evidence="3" id="KW-0536">Nodulation</keyword>
<evidence type="ECO:0000313" key="7">
    <source>
        <dbReference type="EMBL" id="PHQ28630.1"/>
    </source>
</evidence>
<keyword evidence="5 7" id="KW-0067">ATP-binding</keyword>
<dbReference type="EMBL" id="NQXA01000012">
    <property type="protein sequence ID" value="PHQ28630.1"/>
    <property type="molecule type" value="Genomic_DNA"/>
</dbReference>
<gene>
    <name evidence="7" type="ORF">CJ305_14060</name>
</gene>
<dbReference type="InterPro" id="IPR025302">
    <property type="entry name" value="DrrA1/2-like_C"/>
</dbReference>
<evidence type="ECO:0000313" key="8">
    <source>
        <dbReference type="Proteomes" id="UP000229433"/>
    </source>
</evidence>
<dbReference type="PANTHER" id="PTHR42711">
    <property type="entry name" value="ABC TRANSPORTER ATP-BINDING PROTEIN"/>
    <property type="match status" value="1"/>
</dbReference>
<dbReference type="CDD" id="cd03269">
    <property type="entry name" value="ABC_putative_ATPase"/>
    <property type="match status" value="1"/>
</dbReference>
<protein>
    <submittedName>
        <fullName evidence="7">ABC transporter ATP-binding protein</fullName>
    </submittedName>
</protein>
<dbReference type="RefSeq" id="WP_099646922.1">
    <property type="nucleotide sequence ID" value="NZ_KZ319294.1"/>
</dbReference>
<dbReference type="SUPFAM" id="SSF52540">
    <property type="entry name" value="P-loop containing nucleoside triphosphate hydrolases"/>
    <property type="match status" value="1"/>
</dbReference>
<comment type="caution">
    <text evidence="7">The sequence shown here is derived from an EMBL/GenBank/DDBJ whole genome shotgun (WGS) entry which is preliminary data.</text>
</comment>
<evidence type="ECO:0000256" key="1">
    <source>
        <dbReference type="ARBA" id="ARBA00005417"/>
    </source>
</evidence>
<sequence>MTDLLVAEHIKKQYGTYTALNDLSIAIPKGSIFGLLGPNGAGKTTLIRIINQITMPDSGKVFLDGEPLDPKHIMNIGYMPEERGLYKSMKVGEQVIYLARLKGLSLDEAKKRSKYWFERLGMMDWWNRKIQELSKGQAQKVQFIVTVLHRPKLLIFDEPFSGFDPINASLIKDEILQLRNDGATILFSTHRMESVEQMCDHIALMHKSNKVLDGKLIDIKRAFRTNTYEIGIETLNDTLESKNLLHTDVMSGLSESWEITPAHFKTINENDLKIKVKIPEHHTPNDLLNYLTSKGLINHFVEVIPTVDDIFIQTINAN</sequence>
<evidence type="ECO:0000256" key="4">
    <source>
        <dbReference type="ARBA" id="ARBA00022741"/>
    </source>
</evidence>
<organism evidence="7 8">
    <name type="scientific">Leeuwenhoekiella nanhaiensis</name>
    <dbReference type="NCBI Taxonomy" id="1655491"/>
    <lineage>
        <taxon>Bacteria</taxon>
        <taxon>Pseudomonadati</taxon>
        <taxon>Bacteroidota</taxon>
        <taxon>Flavobacteriia</taxon>
        <taxon>Flavobacteriales</taxon>
        <taxon>Flavobacteriaceae</taxon>
        <taxon>Leeuwenhoekiella</taxon>
    </lineage>
</organism>
<name>A0A2G1VPS7_9FLAO</name>
<dbReference type="AlphaFoldDB" id="A0A2G1VPS7"/>
<keyword evidence="8" id="KW-1185">Reference proteome</keyword>
<dbReference type="Proteomes" id="UP000229433">
    <property type="component" value="Unassembled WGS sequence"/>
</dbReference>
<dbReference type="InterPro" id="IPR050763">
    <property type="entry name" value="ABC_transporter_ATP-binding"/>
</dbReference>
<dbReference type="Pfam" id="PF13732">
    <property type="entry name" value="DrrA1-3_C"/>
    <property type="match status" value="1"/>
</dbReference>